<comment type="caution">
    <text evidence="1">The sequence shown here is derived from an EMBL/GenBank/DDBJ whole genome shotgun (WGS) entry which is preliminary data.</text>
</comment>
<dbReference type="EMBL" id="AAPH01000013">
    <property type="protein sequence ID" value="EAS43175.1"/>
    <property type="molecule type" value="Genomic_DNA"/>
</dbReference>
<gene>
    <name evidence="1" type="ORF">P3TCK_09663</name>
</gene>
<name>Q1Z3Q3_9GAMM</name>
<protein>
    <submittedName>
        <fullName evidence="1">Uncharacterized protein</fullName>
    </submittedName>
</protein>
<dbReference type="HOGENOM" id="CLU_2555326_0_0_6"/>
<proteinExistence type="predicted"/>
<reference evidence="1 2" key="1">
    <citation type="submission" date="2006-03" db="EMBL/GenBank/DDBJ databases">
        <authorList>
            <person name="Bartlett D.H."/>
            <person name="Valle G."/>
            <person name="Lauro F.M."/>
            <person name="Vezzi A."/>
            <person name="Simonato F."/>
            <person name="Eloe E."/>
            <person name="Vitulo N."/>
            <person name="Stratton T.K."/>
            <person name="D'angelo M."/>
            <person name="Ferriera S."/>
            <person name="Johnson J."/>
            <person name="Kravitz S."/>
            <person name="Beeson K."/>
            <person name="Sutton G."/>
            <person name="Rogers Y."/>
            <person name="Friedman R."/>
            <person name="Frazier M."/>
            <person name="Venter J.C."/>
        </authorList>
    </citation>
    <scope>NUCLEOTIDE SEQUENCE [LARGE SCALE GENOMIC DNA]</scope>
    <source>
        <strain evidence="1 2">3TCK</strain>
    </source>
</reference>
<accession>Q1Z3Q3</accession>
<dbReference type="Proteomes" id="UP000003789">
    <property type="component" value="Unassembled WGS sequence"/>
</dbReference>
<evidence type="ECO:0000313" key="1">
    <source>
        <dbReference type="EMBL" id="EAS43175.1"/>
    </source>
</evidence>
<organism evidence="1 2">
    <name type="scientific">Photobacterium profundum 3TCK</name>
    <dbReference type="NCBI Taxonomy" id="314280"/>
    <lineage>
        <taxon>Bacteria</taxon>
        <taxon>Pseudomonadati</taxon>
        <taxon>Pseudomonadota</taxon>
        <taxon>Gammaproteobacteria</taxon>
        <taxon>Vibrionales</taxon>
        <taxon>Vibrionaceae</taxon>
        <taxon>Photobacterium</taxon>
    </lineage>
</organism>
<evidence type="ECO:0000313" key="2">
    <source>
        <dbReference type="Proteomes" id="UP000003789"/>
    </source>
</evidence>
<sequence>MLSATDSKIACTASVFYIVVVPAFMNERFSGLFFPYHNHAGEHQCPPGIQIFLSVETQKFIFCYFFPLLLYDHISNTILTSV</sequence>
<dbReference type="AlphaFoldDB" id="Q1Z3Q3"/>